<dbReference type="Gene3D" id="3.90.25.10">
    <property type="entry name" value="UDP-galactose 4-epimerase, domain 1"/>
    <property type="match status" value="1"/>
</dbReference>
<dbReference type="PANTHER" id="PTHR47129">
    <property type="entry name" value="QUINONE OXIDOREDUCTASE 2"/>
    <property type="match status" value="1"/>
</dbReference>
<protein>
    <submittedName>
        <fullName evidence="2">SDR family oxidoreductase</fullName>
    </submittedName>
</protein>
<evidence type="ECO:0000313" key="3">
    <source>
        <dbReference type="Proteomes" id="UP001143674"/>
    </source>
</evidence>
<organism evidence="2 3">
    <name type="scientific">Ralstonia solanacearum</name>
    <name type="common">Pseudomonas solanacearum</name>
    <dbReference type="NCBI Taxonomy" id="305"/>
    <lineage>
        <taxon>Bacteria</taxon>
        <taxon>Pseudomonadati</taxon>
        <taxon>Pseudomonadota</taxon>
        <taxon>Betaproteobacteria</taxon>
        <taxon>Burkholderiales</taxon>
        <taxon>Burkholderiaceae</taxon>
        <taxon>Ralstonia</taxon>
        <taxon>Ralstonia solanacearum species complex</taxon>
    </lineage>
</organism>
<dbReference type="Pfam" id="PF13460">
    <property type="entry name" value="NAD_binding_10"/>
    <property type="match status" value="1"/>
</dbReference>
<comment type="caution">
    <text evidence="2">The sequence shown here is derived from an EMBL/GenBank/DDBJ whole genome shotgun (WGS) entry which is preliminary data.</text>
</comment>
<dbReference type="AlphaFoldDB" id="A0AAE3NE86"/>
<dbReference type="InterPro" id="IPR052718">
    <property type="entry name" value="NmrA-type_oxidoreductase"/>
</dbReference>
<dbReference type="CDD" id="cd05269">
    <property type="entry name" value="TMR_SDR_a"/>
    <property type="match status" value="1"/>
</dbReference>
<dbReference type="InterPro" id="IPR036291">
    <property type="entry name" value="NAD(P)-bd_dom_sf"/>
</dbReference>
<feature type="domain" description="NAD(P)-binding" evidence="1">
    <location>
        <begin position="7"/>
        <end position="181"/>
    </location>
</feature>
<reference evidence="2" key="1">
    <citation type="submission" date="2021-09" db="EMBL/GenBank/DDBJ databases">
        <title>Genomic analysis of Ralstonia spp.</title>
        <authorList>
            <person name="Aburjaile F."/>
            <person name="Ariute J.C."/>
            <person name="Pais A.K.L."/>
            <person name="Albuquerque G.M.R."/>
            <person name="Silva A.M.F."/>
            <person name="Brenig B."/>
            <person name="Azevedo V."/>
            <person name="Matiuzzi M."/>
            <person name="Ramos R."/>
            <person name="Goes-Neto A."/>
            <person name="Soares S."/>
            <person name="Iseppon A.M.B."/>
            <person name="Souza E."/>
            <person name="Gama M."/>
        </authorList>
    </citation>
    <scope>NUCLEOTIDE SEQUENCE</scope>
    <source>
        <strain evidence="2">B4</strain>
    </source>
</reference>
<name>A0AAE3NE86_RALSL</name>
<accession>A0AAE3NE86</accession>
<proteinExistence type="predicted"/>
<dbReference type="InterPro" id="IPR016040">
    <property type="entry name" value="NAD(P)-bd_dom"/>
</dbReference>
<dbReference type="EMBL" id="JAIVEX010000001">
    <property type="protein sequence ID" value="MDB0520171.1"/>
    <property type="molecule type" value="Genomic_DNA"/>
</dbReference>
<evidence type="ECO:0000259" key="1">
    <source>
        <dbReference type="Pfam" id="PF13460"/>
    </source>
</evidence>
<gene>
    <name evidence="2" type="ORF">LBW55_00880</name>
</gene>
<dbReference type="Gene3D" id="3.40.50.720">
    <property type="entry name" value="NAD(P)-binding Rossmann-like Domain"/>
    <property type="match status" value="1"/>
</dbReference>
<dbReference type="Proteomes" id="UP001143674">
    <property type="component" value="Unassembled WGS sequence"/>
</dbReference>
<evidence type="ECO:0000313" key="2">
    <source>
        <dbReference type="EMBL" id="MDB0520171.1"/>
    </source>
</evidence>
<dbReference type="RefSeq" id="WP_247589076.1">
    <property type="nucleotide sequence ID" value="NZ_JAIVEX010000001.1"/>
</dbReference>
<sequence length="322" mass="33709">MKLGVSGASGQLGKAVLAELTARGSHHHVVGISRTPESVQPPAQGRYGDYDHAETLVQAYRGLDRLLLIPSADLRPGVRGRQFMAAIDAAVRAGVPHIVMVSAAGTREMAEPSLGAAYWVGEQHLVRMASRWTILRMNYYAESFAQQVPLSLGSGVLPGLGESRVAFVSRDDVAAAAAGILLGEGHAGALYNATGPVALSGAQRAALVAEITGKPVRFAVSDEAGLRQGLARAGIPEGFADAVIEIEKNFVAGAFDVVTGDVARLAGREPRAFRDLLVDSLQNFVAGAFDVVTGDVARLAGREPRAFRDLLVDSLRPAAADA</sequence>
<dbReference type="PANTHER" id="PTHR47129:SF1">
    <property type="entry name" value="NMRA-LIKE DOMAIN-CONTAINING PROTEIN"/>
    <property type="match status" value="1"/>
</dbReference>
<dbReference type="SUPFAM" id="SSF51735">
    <property type="entry name" value="NAD(P)-binding Rossmann-fold domains"/>
    <property type="match status" value="1"/>
</dbReference>